<accession>A0A2A5RLI2</accession>
<evidence type="ECO:0008006" key="4">
    <source>
        <dbReference type="Google" id="ProtNLM"/>
    </source>
</evidence>
<dbReference type="AlphaFoldDB" id="A0A2A5RLI2"/>
<protein>
    <recommendedName>
        <fullName evidence="4">Transcriptional regulator</fullName>
    </recommendedName>
</protein>
<organism evidence="2 3">
    <name type="scientific">Lactococcus fujiensis JCM 16395</name>
    <dbReference type="NCBI Taxonomy" id="1291764"/>
    <lineage>
        <taxon>Bacteria</taxon>
        <taxon>Bacillati</taxon>
        <taxon>Bacillota</taxon>
        <taxon>Bacilli</taxon>
        <taxon>Lactobacillales</taxon>
        <taxon>Streptococcaceae</taxon>
        <taxon>Lactococcus</taxon>
    </lineage>
</organism>
<dbReference type="Gene3D" id="3.50.4.20">
    <property type="match status" value="1"/>
</dbReference>
<feature type="compositionally biased region" description="Basic residues" evidence="1">
    <location>
        <begin position="143"/>
        <end position="155"/>
    </location>
</feature>
<dbReference type="InterPro" id="IPR009370">
    <property type="entry name" value="YutD-like"/>
</dbReference>
<evidence type="ECO:0000313" key="3">
    <source>
        <dbReference type="Proteomes" id="UP000218181"/>
    </source>
</evidence>
<keyword evidence="3" id="KW-1185">Reference proteome</keyword>
<dbReference type="STRING" id="1291764.GCA_001311235_02667"/>
<feature type="compositionally biased region" description="Basic and acidic residues" evidence="1">
    <location>
        <begin position="122"/>
        <end position="142"/>
    </location>
</feature>
<dbReference type="RefSeq" id="WP_096817922.1">
    <property type="nucleotide sequence ID" value="NZ_JXJU01000005.1"/>
</dbReference>
<dbReference type="Pfam" id="PF06265">
    <property type="entry name" value="YutD-like"/>
    <property type="match status" value="1"/>
</dbReference>
<dbReference type="PIRSF" id="PIRSF012565">
    <property type="entry name" value="DUF1027"/>
    <property type="match status" value="1"/>
</dbReference>
<feature type="compositionally biased region" description="Polar residues" evidence="1">
    <location>
        <begin position="182"/>
        <end position="191"/>
    </location>
</feature>
<feature type="compositionally biased region" description="Basic and acidic residues" evidence="1">
    <location>
        <begin position="223"/>
        <end position="236"/>
    </location>
</feature>
<feature type="compositionally biased region" description="Low complexity" evidence="1">
    <location>
        <begin position="240"/>
        <end position="260"/>
    </location>
</feature>
<feature type="compositionally biased region" description="Basic and acidic residues" evidence="1">
    <location>
        <begin position="195"/>
        <end position="214"/>
    </location>
</feature>
<dbReference type="Proteomes" id="UP000218181">
    <property type="component" value="Unassembled WGS sequence"/>
</dbReference>
<name>A0A2A5RLI2_9LACT</name>
<comment type="caution">
    <text evidence="2">The sequence shown here is derived from an EMBL/GenBank/DDBJ whole genome shotgun (WGS) entry which is preliminary data.</text>
</comment>
<sequence length="277" mass="32444">MPKEIDESKLNYNKYPGEHVVEFEGVVTVGTDKTFHLVQNFREGFDAEKFEQRFSELFDKYDYIVGDWGFEQLRLKGFFSTSRKKMDAATKIDHLEDYLNEYCNYGAPYFVLRRIRTKENRKKEAFNSERAFDENDRQAKLDKPKRRRNRNRNKNRNNEGAEANSYEVRDKKGNSNLEKSKVQNQNMSKGPNQKLDNKGEKGNPKKKVNSDKRKNSFVITDNDSAREPRKKNESNKRTRTNTNKTNVGNSNSNKQKSNGQATKPKQQGFVIRTRDSK</sequence>
<feature type="compositionally biased region" description="Basic and acidic residues" evidence="1">
    <location>
        <begin position="167"/>
        <end position="181"/>
    </location>
</feature>
<feature type="region of interest" description="Disordered" evidence="1">
    <location>
        <begin position="122"/>
        <end position="277"/>
    </location>
</feature>
<evidence type="ECO:0000313" key="2">
    <source>
        <dbReference type="EMBL" id="PCS00137.1"/>
    </source>
</evidence>
<dbReference type="InterPro" id="IPR038141">
    <property type="entry name" value="YutD-like_sf"/>
</dbReference>
<dbReference type="OrthoDB" id="1650379at2"/>
<dbReference type="EMBL" id="JXJU01000005">
    <property type="protein sequence ID" value="PCS00137.1"/>
    <property type="molecule type" value="Genomic_DNA"/>
</dbReference>
<evidence type="ECO:0000256" key="1">
    <source>
        <dbReference type="SAM" id="MobiDB-lite"/>
    </source>
</evidence>
<reference evidence="2 3" key="1">
    <citation type="submission" date="2014-12" db="EMBL/GenBank/DDBJ databases">
        <title>Draft genome sequences of 10 type strains of Lactococcus.</title>
        <authorList>
            <person name="Sun Z."/>
            <person name="Zhong Z."/>
            <person name="Liu W."/>
            <person name="Zhang W."/>
            <person name="Zhang H."/>
        </authorList>
    </citation>
    <scope>NUCLEOTIDE SEQUENCE [LARGE SCALE GENOMIC DNA]</scope>
    <source>
        <strain evidence="2 3">JCM 16395</strain>
    </source>
</reference>
<gene>
    <name evidence="2" type="ORF">RT41_GL001448</name>
</gene>
<proteinExistence type="predicted"/>